<name>A0AA37SUN8_9ALTE</name>
<dbReference type="RefSeq" id="WP_284215821.1">
    <property type="nucleotide sequence ID" value="NZ_BSOT01000005.1"/>
</dbReference>
<comment type="similarity">
    <text evidence="1 3">Belongs to the short-chain dehydrogenases/reductases (SDR) family.</text>
</comment>
<dbReference type="PRINTS" id="PR00080">
    <property type="entry name" value="SDRFAMILY"/>
</dbReference>
<evidence type="ECO:0000256" key="3">
    <source>
        <dbReference type="RuleBase" id="RU000363"/>
    </source>
</evidence>
<accession>A0AA37SUN8</accession>
<comment type="caution">
    <text evidence="4">The sequence shown here is derived from an EMBL/GenBank/DDBJ whole genome shotgun (WGS) entry which is preliminary data.</text>
</comment>
<dbReference type="Pfam" id="PF00106">
    <property type="entry name" value="adh_short"/>
    <property type="match status" value="1"/>
</dbReference>
<dbReference type="Proteomes" id="UP001156601">
    <property type="component" value="Unassembled WGS sequence"/>
</dbReference>
<evidence type="ECO:0000313" key="5">
    <source>
        <dbReference type="Proteomes" id="UP001156601"/>
    </source>
</evidence>
<dbReference type="InterPro" id="IPR036291">
    <property type="entry name" value="NAD(P)-bd_dom_sf"/>
</dbReference>
<dbReference type="InterPro" id="IPR002347">
    <property type="entry name" value="SDR_fam"/>
</dbReference>
<dbReference type="SUPFAM" id="SSF51735">
    <property type="entry name" value="NAD(P)-binding Rossmann-fold domains"/>
    <property type="match status" value="1"/>
</dbReference>
<evidence type="ECO:0000256" key="1">
    <source>
        <dbReference type="ARBA" id="ARBA00006484"/>
    </source>
</evidence>
<proteinExistence type="inferred from homology"/>
<reference evidence="4" key="2">
    <citation type="submission" date="2023-01" db="EMBL/GenBank/DDBJ databases">
        <title>Draft genome sequence of Agaribacter marinus strain NBRC 110023.</title>
        <authorList>
            <person name="Sun Q."/>
            <person name="Mori K."/>
        </authorList>
    </citation>
    <scope>NUCLEOTIDE SEQUENCE</scope>
    <source>
        <strain evidence="4">NBRC 110023</strain>
    </source>
</reference>
<dbReference type="GO" id="GO:0016491">
    <property type="term" value="F:oxidoreductase activity"/>
    <property type="evidence" value="ECO:0007669"/>
    <property type="project" value="UniProtKB-KW"/>
</dbReference>
<dbReference type="Gene3D" id="3.40.50.720">
    <property type="entry name" value="NAD(P)-binding Rossmann-like Domain"/>
    <property type="match status" value="1"/>
</dbReference>
<organism evidence="4 5">
    <name type="scientific">Agaribacter marinus</name>
    <dbReference type="NCBI Taxonomy" id="1431249"/>
    <lineage>
        <taxon>Bacteria</taxon>
        <taxon>Pseudomonadati</taxon>
        <taxon>Pseudomonadota</taxon>
        <taxon>Gammaproteobacteria</taxon>
        <taxon>Alteromonadales</taxon>
        <taxon>Alteromonadaceae</taxon>
        <taxon>Agaribacter</taxon>
    </lineage>
</organism>
<dbReference type="CDD" id="cd05233">
    <property type="entry name" value="SDR_c"/>
    <property type="match status" value="1"/>
</dbReference>
<dbReference type="PANTHER" id="PTHR43115">
    <property type="entry name" value="DEHYDROGENASE/REDUCTASE SDR FAMILY MEMBER 11"/>
    <property type="match status" value="1"/>
</dbReference>
<evidence type="ECO:0000313" key="4">
    <source>
        <dbReference type="EMBL" id="GLR69492.1"/>
    </source>
</evidence>
<dbReference type="AlphaFoldDB" id="A0AA37SUN8"/>
<keyword evidence="5" id="KW-1185">Reference proteome</keyword>
<protein>
    <submittedName>
        <fullName evidence="4">Oxidoreductase</fullName>
    </submittedName>
</protein>
<evidence type="ECO:0000256" key="2">
    <source>
        <dbReference type="ARBA" id="ARBA00023002"/>
    </source>
</evidence>
<sequence>MSLINKKILVTGATSGIGKSLVLKLADLDLELAICGRSRTKMNDLLALPELKGKVSFQDTFDATDFEQVKTFVSKTTERLGQIDVLVNCAGANASRGNVADIPLEDMQNMININLLSPFVFMQEVFNLSMRAKQMGQIINVLSTVSGFSNQGIGAYTASKAGFDALTKVFRKEARDEGVKVSAIYPGGVDTPFREADRPAYLSAESVADAIVFMMSQQGNCALDELTVRPMVEKNYC</sequence>
<dbReference type="EMBL" id="BSOT01000005">
    <property type="protein sequence ID" value="GLR69492.1"/>
    <property type="molecule type" value="Genomic_DNA"/>
</dbReference>
<reference evidence="4" key="1">
    <citation type="journal article" date="2014" name="Int. J. Syst. Evol. Microbiol.">
        <title>Complete genome sequence of Corynebacterium casei LMG S-19264T (=DSM 44701T), isolated from a smear-ripened cheese.</title>
        <authorList>
            <consortium name="US DOE Joint Genome Institute (JGI-PGF)"/>
            <person name="Walter F."/>
            <person name="Albersmeier A."/>
            <person name="Kalinowski J."/>
            <person name="Ruckert C."/>
        </authorList>
    </citation>
    <scope>NUCLEOTIDE SEQUENCE</scope>
    <source>
        <strain evidence="4">NBRC 110023</strain>
    </source>
</reference>
<gene>
    <name evidence="4" type="ORF">GCM10007852_04000</name>
</gene>
<dbReference type="PRINTS" id="PR00081">
    <property type="entry name" value="GDHRDH"/>
</dbReference>
<dbReference type="PANTHER" id="PTHR43115:SF4">
    <property type="entry name" value="DEHYDROGENASE_REDUCTASE SDR FAMILY MEMBER 11"/>
    <property type="match status" value="1"/>
</dbReference>
<keyword evidence="2" id="KW-0560">Oxidoreductase</keyword>